<dbReference type="AlphaFoldDB" id="A0A392PD26"/>
<keyword evidence="3" id="KW-1185">Reference proteome</keyword>
<feature type="region of interest" description="Disordered" evidence="1">
    <location>
        <begin position="32"/>
        <end position="54"/>
    </location>
</feature>
<organism evidence="2 3">
    <name type="scientific">Trifolium medium</name>
    <dbReference type="NCBI Taxonomy" id="97028"/>
    <lineage>
        <taxon>Eukaryota</taxon>
        <taxon>Viridiplantae</taxon>
        <taxon>Streptophyta</taxon>
        <taxon>Embryophyta</taxon>
        <taxon>Tracheophyta</taxon>
        <taxon>Spermatophyta</taxon>
        <taxon>Magnoliopsida</taxon>
        <taxon>eudicotyledons</taxon>
        <taxon>Gunneridae</taxon>
        <taxon>Pentapetalae</taxon>
        <taxon>rosids</taxon>
        <taxon>fabids</taxon>
        <taxon>Fabales</taxon>
        <taxon>Fabaceae</taxon>
        <taxon>Papilionoideae</taxon>
        <taxon>50 kb inversion clade</taxon>
        <taxon>NPAAA clade</taxon>
        <taxon>Hologalegina</taxon>
        <taxon>IRL clade</taxon>
        <taxon>Trifolieae</taxon>
        <taxon>Trifolium</taxon>
    </lineage>
</organism>
<evidence type="ECO:0000313" key="3">
    <source>
        <dbReference type="Proteomes" id="UP000265520"/>
    </source>
</evidence>
<accession>A0A392PD26</accession>
<evidence type="ECO:0000313" key="2">
    <source>
        <dbReference type="EMBL" id="MCI09527.1"/>
    </source>
</evidence>
<reference evidence="2 3" key="1">
    <citation type="journal article" date="2018" name="Front. Plant Sci.">
        <title>Red Clover (Trifolium pratense) and Zigzag Clover (T. medium) - A Picture of Genomic Similarities and Differences.</title>
        <authorList>
            <person name="Dluhosova J."/>
            <person name="Istvanek J."/>
            <person name="Nedelnik J."/>
            <person name="Repkova J."/>
        </authorList>
    </citation>
    <scope>NUCLEOTIDE SEQUENCE [LARGE SCALE GENOMIC DNA]</scope>
    <source>
        <strain evidence="3">cv. 10/8</strain>
        <tissue evidence="2">Leaf</tissue>
    </source>
</reference>
<protein>
    <submittedName>
        <fullName evidence="2">B3 domain-containing protein</fullName>
    </submittedName>
</protein>
<feature type="non-terminal residue" evidence="2">
    <location>
        <position position="113"/>
    </location>
</feature>
<comment type="caution">
    <text evidence="2">The sequence shown here is derived from an EMBL/GenBank/DDBJ whole genome shotgun (WGS) entry which is preliminary data.</text>
</comment>
<dbReference type="EMBL" id="LXQA010072972">
    <property type="protein sequence ID" value="MCI09527.1"/>
    <property type="molecule type" value="Genomic_DNA"/>
</dbReference>
<proteinExistence type="predicted"/>
<dbReference type="Proteomes" id="UP000265520">
    <property type="component" value="Unassembled WGS sequence"/>
</dbReference>
<feature type="compositionally biased region" description="Basic and acidic residues" evidence="1">
    <location>
        <begin position="34"/>
        <end position="54"/>
    </location>
</feature>
<evidence type="ECO:0000256" key="1">
    <source>
        <dbReference type="SAM" id="MobiDB-lite"/>
    </source>
</evidence>
<name>A0A392PD26_9FABA</name>
<sequence length="113" mass="12742">MGQIRSAEAEISKDENPSNAFELEIFGRNNSLADSDKGAHDESPPLKLEENKKGKSIISKKEIEECQFAEGLGVIYEEWHNETRYLSDAQIHIGELNEVPINMTPKMCSFTDK</sequence>